<dbReference type="NCBIfam" id="TIGR01552">
    <property type="entry name" value="phd_fam"/>
    <property type="match status" value="1"/>
</dbReference>
<comment type="function">
    <text evidence="2">Antitoxin component of a type II toxin-antitoxin (TA) system.</text>
</comment>
<comment type="similarity">
    <text evidence="1 2">Belongs to the phD/YefM antitoxin family.</text>
</comment>
<dbReference type="InterPro" id="IPR036165">
    <property type="entry name" value="YefM-like_sf"/>
</dbReference>
<evidence type="ECO:0000313" key="4">
    <source>
        <dbReference type="Proteomes" id="UP000019140"/>
    </source>
</evidence>
<dbReference type="Pfam" id="PF02604">
    <property type="entry name" value="PhdYeFM_antitox"/>
    <property type="match status" value="1"/>
</dbReference>
<organism evidence="3 4">
    <name type="scientific">Candidatus Entotheonella gemina</name>
    <dbReference type="NCBI Taxonomy" id="1429439"/>
    <lineage>
        <taxon>Bacteria</taxon>
        <taxon>Pseudomonadati</taxon>
        <taxon>Nitrospinota/Tectimicrobiota group</taxon>
        <taxon>Candidatus Tectimicrobiota</taxon>
        <taxon>Candidatus Entotheonellia</taxon>
        <taxon>Candidatus Entotheonellales</taxon>
        <taxon>Candidatus Entotheonellaceae</taxon>
        <taxon>Candidatus Entotheonella</taxon>
    </lineage>
</organism>
<evidence type="ECO:0000256" key="2">
    <source>
        <dbReference type="RuleBase" id="RU362080"/>
    </source>
</evidence>
<comment type="caution">
    <text evidence="3">The sequence shown here is derived from an EMBL/GenBank/DDBJ whole genome shotgun (WGS) entry which is preliminary data.</text>
</comment>
<accession>W4LZA2</accession>
<dbReference type="Gene3D" id="3.40.1620.10">
    <property type="entry name" value="YefM-like domain"/>
    <property type="match status" value="1"/>
</dbReference>
<protein>
    <recommendedName>
        <fullName evidence="2">Antitoxin</fullName>
    </recommendedName>
</protein>
<dbReference type="AlphaFoldDB" id="W4LZA2"/>
<reference evidence="3 4" key="1">
    <citation type="journal article" date="2014" name="Nature">
        <title>An environmental bacterial taxon with a large and distinct metabolic repertoire.</title>
        <authorList>
            <person name="Wilson M.C."/>
            <person name="Mori T."/>
            <person name="Ruckert C."/>
            <person name="Uria A.R."/>
            <person name="Helf M.J."/>
            <person name="Takada K."/>
            <person name="Gernert C."/>
            <person name="Steffens U.A."/>
            <person name="Heycke N."/>
            <person name="Schmitt S."/>
            <person name="Rinke C."/>
            <person name="Helfrich E.J."/>
            <person name="Brachmann A.O."/>
            <person name="Gurgui C."/>
            <person name="Wakimoto T."/>
            <person name="Kracht M."/>
            <person name="Crusemann M."/>
            <person name="Hentschel U."/>
            <person name="Abe I."/>
            <person name="Matsunaga S."/>
            <person name="Kalinowski J."/>
            <person name="Takeyama H."/>
            <person name="Piel J."/>
        </authorList>
    </citation>
    <scope>NUCLEOTIDE SEQUENCE [LARGE SCALE GENOMIC DNA]</scope>
    <source>
        <strain evidence="4">TSY2</strain>
    </source>
</reference>
<dbReference type="SUPFAM" id="SSF143120">
    <property type="entry name" value="YefM-like"/>
    <property type="match status" value="1"/>
</dbReference>
<gene>
    <name evidence="3" type="ORF">ETSY2_34995</name>
</gene>
<dbReference type="HOGENOM" id="CLU_179125_0_0_7"/>
<name>W4LZA2_9BACT</name>
<sequence length="102" mass="11210">MEPREDDMLTRSLPAHLVRTQFGQILERVSIDHERFIVTKNGQPKAVIIGIEDFLAAVAKPSETMKALQDQARASGAAGMSLEEIEAEIAAVRQKKTVPQPS</sequence>
<proteinExistence type="inferred from homology"/>
<evidence type="ECO:0000256" key="1">
    <source>
        <dbReference type="ARBA" id="ARBA00009981"/>
    </source>
</evidence>
<dbReference type="EMBL" id="AZHX01001498">
    <property type="protein sequence ID" value="ETX02707.1"/>
    <property type="molecule type" value="Genomic_DNA"/>
</dbReference>
<dbReference type="InterPro" id="IPR006442">
    <property type="entry name" value="Antitoxin_Phd/YefM"/>
</dbReference>
<evidence type="ECO:0000313" key="3">
    <source>
        <dbReference type="EMBL" id="ETX02707.1"/>
    </source>
</evidence>
<dbReference type="Proteomes" id="UP000019140">
    <property type="component" value="Unassembled WGS sequence"/>
</dbReference>
<keyword evidence="4" id="KW-1185">Reference proteome</keyword>